<dbReference type="AlphaFoldDB" id="A0AA97FKY6"/>
<evidence type="ECO:0000256" key="1">
    <source>
        <dbReference type="ARBA" id="ARBA00023015"/>
    </source>
</evidence>
<dbReference type="SUPFAM" id="SSF46689">
    <property type="entry name" value="Homeodomain-like"/>
    <property type="match status" value="1"/>
</dbReference>
<gene>
    <name evidence="5" type="ORF">N8K70_10955</name>
</gene>
<keyword evidence="1" id="KW-0805">Transcription regulation</keyword>
<keyword evidence="2" id="KW-0238">DNA-binding</keyword>
<proteinExistence type="predicted"/>
<keyword evidence="6" id="KW-1185">Reference proteome</keyword>
<reference evidence="5 6" key="1">
    <citation type="submission" date="2023-02" db="EMBL/GenBank/DDBJ databases">
        <title>Microbacterium betulae sp. nov., isolated from birch wood.</title>
        <authorList>
            <person name="Pasciak M."/>
            <person name="Pawlik K.J."/>
            <person name="Martynowski D."/>
            <person name="Laczmanski L."/>
            <person name="Ciekot J."/>
            <person name="Szponar B."/>
            <person name="Wojcik-Fatla A."/>
            <person name="Mackiewicz B."/>
            <person name="Farian E."/>
            <person name="Cholewa G."/>
            <person name="Cholewa A."/>
            <person name="Dutkiewicz J."/>
        </authorList>
    </citation>
    <scope>NUCLEOTIDE SEQUENCE [LARGE SCALE GENOMIC DNA]</scope>
    <source>
        <strain evidence="5 6">AB</strain>
    </source>
</reference>
<dbReference type="PANTHER" id="PTHR47506">
    <property type="entry name" value="TRANSCRIPTIONAL REGULATORY PROTEIN"/>
    <property type="match status" value="1"/>
</dbReference>
<keyword evidence="3" id="KW-0804">Transcription</keyword>
<sequence>MREEQKAQTRERILRAAAGEFALHGYAATSFSSIAAAMGQPKSALSYAHFRSKEELAGAVVDRQAEVWERFRRRAEKTEGPGLPQLLSVLLTAALDSRTNVFSPAVVRLILESRRLGTFRVPDLSFSWFEYADAQMLAATRAGQFQPCVDTVQTGRLIITASFGLFEAQNHGFHADDTESSFRDLWRQLLTGAGAQDPDGILRATRSLLDGS</sequence>
<dbReference type="Gene3D" id="1.10.357.10">
    <property type="entry name" value="Tetracycline Repressor, domain 2"/>
    <property type="match status" value="1"/>
</dbReference>
<evidence type="ECO:0000256" key="2">
    <source>
        <dbReference type="ARBA" id="ARBA00023125"/>
    </source>
</evidence>
<dbReference type="PANTHER" id="PTHR47506:SF1">
    <property type="entry name" value="HTH-TYPE TRANSCRIPTIONAL REGULATOR YJDC"/>
    <property type="match status" value="1"/>
</dbReference>
<dbReference type="InterPro" id="IPR009057">
    <property type="entry name" value="Homeodomain-like_sf"/>
</dbReference>
<protein>
    <submittedName>
        <fullName evidence="5">TetR/AcrR family transcriptional regulator</fullName>
    </submittedName>
</protein>
<evidence type="ECO:0000259" key="4">
    <source>
        <dbReference type="Pfam" id="PF00440"/>
    </source>
</evidence>
<dbReference type="EMBL" id="CP118157">
    <property type="protein sequence ID" value="WOF24754.1"/>
    <property type="molecule type" value="Genomic_DNA"/>
</dbReference>
<accession>A0AA97FKY6</accession>
<evidence type="ECO:0000256" key="3">
    <source>
        <dbReference type="ARBA" id="ARBA00023163"/>
    </source>
</evidence>
<dbReference type="KEGG" id="mbet:N8K70_10955"/>
<dbReference type="GO" id="GO:0003677">
    <property type="term" value="F:DNA binding"/>
    <property type="evidence" value="ECO:0007669"/>
    <property type="project" value="UniProtKB-KW"/>
</dbReference>
<feature type="domain" description="HTH tetR-type" evidence="4">
    <location>
        <begin position="13"/>
        <end position="60"/>
    </location>
</feature>
<dbReference type="RefSeq" id="WP_317141218.1">
    <property type="nucleotide sequence ID" value="NZ_CP118157.1"/>
</dbReference>
<dbReference type="Proteomes" id="UP001305498">
    <property type="component" value="Chromosome"/>
</dbReference>
<evidence type="ECO:0000313" key="5">
    <source>
        <dbReference type="EMBL" id="WOF24754.1"/>
    </source>
</evidence>
<name>A0AA97FKY6_9MICO</name>
<dbReference type="Pfam" id="PF00440">
    <property type="entry name" value="TetR_N"/>
    <property type="match status" value="1"/>
</dbReference>
<evidence type="ECO:0000313" key="6">
    <source>
        <dbReference type="Proteomes" id="UP001305498"/>
    </source>
</evidence>
<dbReference type="InterPro" id="IPR001647">
    <property type="entry name" value="HTH_TetR"/>
</dbReference>
<organism evidence="5 6">
    <name type="scientific">Microbacterium betulae</name>
    <dbReference type="NCBI Taxonomy" id="2981139"/>
    <lineage>
        <taxon>Bacteria</taxon>
        <taxon>Bacillati</taxon>
        <taxon>Actinomycetota</taxon>
        <taxon>Actinomycetes</taxon>
        <taxon>Micrococcales</taxon>
        <taxon>Microbacteriaceae</taxon>
        <taxon>Microbacterium</taxon>
    </lineage>
</organism>